<name>A0ABX1MV17_9RHOO</name>
<dbReference type="RefSeq" id="WP_169207280.1">
    <property type="nucleotide sequence ID" value="NZ_CP059560.1"/>
</dbReference>
<comment type="caution">
    <text evidence="2">The sequence shown here is derived from an EMBL/GenBank/DDBJ whole genome shotgun (WGS) entry which is preliminary data.</text>
</comment>
<dbReference type="NCBIfam" id="NF045611">
    <property type="entry name" value="small_CydP"/>
    <property type="match status" value="1"/>
</dbReference>
<dbReference type="Proteomes" id="UP000652074">
    <property type="component" value="Unassembled WGS sequence"/>
</dbReference>
<keyword evidence="1" id="KW-0472">Membrane</keyword>
<evidence type="ECO:0000256" key="1">
    <source>
        <dbReference type="SAM" id="Phobius"/>
    </source>
</evidence>
<gene>
    <name evidence="2" type="ORF">GPA26_15765</name>
</gene>
<protein>
    <recommendedName>
        <fullName evidence="4">Energy transducer TonB</fullName>
    </recommendedName>
</protein>
<dbReference type="InterPro" id="IPR054636">
    <property type="entry name" value="CydP"/>
</dbReference>
<dbReference type="EMBL" id="WTVR01000031">
    <property type="protein sequence ID" value="NMF89924.1"/>
    <property type="molecule type" value="Genomic_DNA"/>
</dbReference>
<proteinExistence type="predicted"/>
<organism evidence="2 3">
    <name type="scientific">Aromatoleum petrolei</name>
    <dbReference type="NCBI Taxonomy" id="76116"/>
    <lineage>
        <taxon>Bacteria</taxon>
        <taxon>Pseudomonadati</taxon>
        <taxon>Pseudomonadota</taxon>
        <taxon>Betaproteobacteria</taxon>
        <taxon>Rhodocyclales</taxon>
        <taxon>Rhodocyclaceae</taxon>
        <taxon>Aromatoleum</taxon>
    </lineage>
</organism>
<evidence type="ECO:0000313" key="3">
    <source>
        <dbReference type="Proteomes" id="UP000652074"/>
    </source>
</evidence>
<evidence type="ECO:0008006" key="4">
    <source>
        <dbReference type="Google" id="ProtNLM"/>
    </source>
</evidence>
<keyword evidence="1" id="KW-0812">Transmembrane</keyword>
<accession>A0ABX1MV17</accession>
<sequence length="71" mass="7805">MTPEDRGLRRELVLVIALKLALLTALWWFALRDVQVEVDPPAAAARFIAPHPADSADALRTPQPPGDKHAQ</sequence>
<feature type="transmembrane region" description="Helical" evidence="1">
    <location>
        <begin position="12"/>
        <end position="30"/>
    </location>
</feature>
<reference evidence="2 3" key="1">
    <citation type="submission" date="2019-12" db="EMBL/GenBank/DDBJ databases">
        <title>Comparative genomics gives insights into the taxonomy of the Azoarcus-Aromatoleum group and reveals separate origins of nif in the plant-associated Azoarcus and non-plant-associated Aromatoleum sub-groups.</title>
        <authorList>
            <person name="Lafos M."/>
            <person name="Maluk M."/>
            <person name="Batista M."/>
            <person name="Junghare M."/>
            <person name="Carmona M."/>
            <person name="Faoro H."/>
            <person name="Cruz L.M."/>
            <person name="Battistoni F."/>
            <person name="De Souza E."/>
            <person name="Pedrosa F."/>
            <person name="Chen W.-M."/>
            <person name="Poole P.S."/>
            <person name="Dixon R.A."/>
            <person name="James E.K."/>
        </authorList>
    </citation>
    <scope>NUCLEOTIDE SEQUENCE [LARGE SCALE GENOMIC DNA]</scope>
    <source>
        <strain evidence="2 3">ToN1</strain>
    </source>
</reference>
<evidence type="ECO:0000313" key="2">
    <source>
        <dbReference type="EMBL" id="NMF89924.1"/>
    </source>
</evidence>
<keyword evidence="3" id="KW-1185">Reference proteome</keyword>
<keyword evidence="1" id="KW-1133">Transmembrane helix</keyword>